<evidence type="ECO:0000313" key="2">
    <source>
        <dbReference type="EMBL" id="SEQ79488.1"/>
    </source>
</evidence>
<dbReference type="STRING" id="657014.SAMN04488092_11367"/>
<gene>
    <name evidence="2" type="ORF">SAMN04488092_11367</name>
</gene>
<dbReference type="SUPFAM" id="SSF53850">
    <property type="entry name" value="Periplasmic binding protein-like II"/>
    <property type="match status" value="1"/>
</dbReference>
<keyword evidence="1" id="KW-0732">Signal</keyword>
<dbReference type="NCBIfam" id="TIGR02122">
    <property type="entry name" value="TRAP_TAXI"/>
    <property type="match status" value="1"/>
</dbReference>
<protein>
    <recommendedName>
        <fullName evidence="4">TRAP transporter solute receptor, TAXI family</fullName>
    </recommendedName>
</protein>
<feature type="chain" id="PRO_5009300997" description="TRAP transporter solute receptor, TAXI family" evidence="1">
    <location>
        <begin position="23"/>
        <end position="314"/>
    </location>
</feature>
<dbReference type="OrthoDB" id="9776669at2"/>
<dbReference type="RefSeq" id="WP_090270713.1">
    <property type="nucleotide sequence ID" value="NZ_FOEP01000013.1"/>
</dbReference>
<dbReference type="PANTHER" id="PTHR42941">
    <property type="entry name" value="SLL1037 PROTEIN"/>
    <property type="match status" value="1"/>
</dbReference>
<dbReference type="EMBL" id="FOEP01000013">
    <property type="protein sequence ID" value="SEQ79488.1"/>
    <property type="molecule type" value="Genomic_DNA"/>
</dbReference>
<dbReference type="Pfam" id="PF16868">
    <property type="entry name" value="NMT1_3"/>
    <property type="match status" value="1"/>
</dbReference>
<accession>A0A1H9IYA8</accession>
<proteinExistence type="predicted"/>
<dbReference type="InterPro" id="IPR011852">
    <property type="entry name" value="TRAP_TAXI"/>
</dbReference>
<evidence type="ECO:0008006" key="4">
    <source>
        <dbReference type="Google" id="ProtNLM"/>
    </source>
</evidence>
<organism evidence="2 3">
    <name type="scientific">Thalassovita taeanensis</name>
    <dbReference type="NCBI Taxonomy" id="657014"/>
    <lineage>
        <taxon>Bacteria</taxon>
        <taxon>Pseudomonadati</taxon>
        <taxon>Pseudomonadota</taxon>
        <taxon>Alphaproteobacteria</taxon>
        <taxon>Rhodobacterales</taxon>
        <taxon>Roseobacteraceae</taxon>
        <taxon>Thalassovita</taxon>
    </lineage>
</organism>
<name>A0A1H9IYA8_9RHOB</name>
<dbReference type="PANTHER" id="PTHR42941:SF1">
    <property type="entry name" value="SLL1037 PROTEIN"/>
    <property type="match status" value="1"/>
</dbReference>
<reference evidence="2 3" key="1">
    <citation type="submission" date="2016-10" db="EMBL/GenBank/DDBJ databases">
        <authorList>
            <person name="de Groot N.N."/>
        </authorList>
    </citation>
    <scope>NUCLEOTIDE SEQUENCE [LARGE SCALE GENOMIC DNA]</scope>
    <source>
        <strain evidence="2 3">DSM 22007</strain>
    </source>
</reference>
<dbReference type="Proteomes" id="UP000198634">
    <property type="component" value="Unassembled WGS sequence"/>
</dbReference>
<feature type="signal peptide" evidence="1">
    <location>
        <begin position="1"/>
        <end position="22"/>
    </location>
</feature>
<sequence length="314" mass="32774">MKIFGHITAVVLTLGLAGSAQADTVGLGTMPQGTLGYSTGSAIARVMNEQMDIGAIVQPNSGETTLIPLVNSGELDFGVVNVLEAAQAYGGEGVFEGNPQENLRVASVLYPLRVGYFVRADSDIHTMADLRGKRVTYGYSATGSTYVVLDALLANGGLSADDIRPVLVPNVVAGADQFLNGRADAFFFAIGAAKTAEVNASVPLRLIPLDDSSEGEANSRNVFPDGYLITVPALPNFAGVAEPMPALAYDNLLITNDGVDAELIANVLTGLAENKDDLAASFPLFRSLDPELLYKEGLAAPFHPATVNWASGGN</sequence>
<evidence type="ECO:0000256" key="1">
    <source>
        <dbReference type="SAM" id="SignalP"/>
    </source>
</evidence>
<dbReference type="Gene3D" id="3.40.190.10">
    <property type="entry name" value="Periplasmic binding protein-like II"/>
    <property type="match status" value="2"/>
</dbReference>
<dbReference type="AlphaFoldDB" id="A0A1H9IYA8"/>
<keyword evidence="3" id="KW-1185">Reference proteome</keyword>
<evidence type="ECO:0000313" key="3">
    <source>
        <dbReference type="Proteomes" id="UP000198634"/>
    </source>
</evidence>